<dbReference type="AlphaFoldDB" id="A0A0W1A0A4"/>
<protein>
    <submittedName>
        <fullName evidence="1">Uncharacterized protein</fullName>
    </submittedName>
</protein>
<dbReference type="Proteomes" id="UP000054729">
    <property type="component" value="Unassembled WGS sequence"/>
</dbReference>
<keyword evidence="2" id="KW-1185">Reference proteome</keyword>
<evidence type="ECO:0000313" key="1">
    <source>
        <dbReference type="EMBL" id="KTD74756.1"/>
    </source>
</evidence>
<proteinExistence type="predicted"/>
<dbReference type="PATRIC" id="fig|66969.6.peg.3028"/>
<comment type="caution">
    <text evidence="1">The sequence shown here is derived from an EMBL/GenBank/DDBJ whole genome shotgun (WGS) entry which is preliminary data.</text>
</comment>
<evidence type="ECO:0000313" key="2">
    <source>
        <dbReference type="Proteomes" id="UP000054729"/>
    </source>
</evidence>
<organism evidence="1 2">
    <name type="scientific">Legionella waltersii</name>
    <dbReference type="NCBI Taxonomy" id="66969"/>
    <lineage>
        <taxon>Bacteria</taxon>
        <taxon>Pseudomonadati</taxon>
        <taxon>Pseudomonadota</taxon>
        <taxon>Gammaproteobacteria</taxon>
        <taxon>Legionellales</taxon>
        <taxon>Legionellaceae</taxon>
        <taxon>Legionella</taxon>
    </lineage>
</organism>
<reference evidence="1 2" key="1">
    <citation type="submission" date="2015-11" db="EMBL/GenBank/DDBJ databases">
        <title>Genomic analysis of 38 Legionella species identifies large and diverse effector repertoires.</title>
        <authorList>
            <person name="Burstein D."/>
            <person name="Amaro F."/>
            <person name="Zusman T."/>
            <person name="Lifshitz Z."/>
            <person name="Cohen O."/>
            <person name="Gilbert J.A."/>
            <person name="Pupko T."/>
            <person name="Shuman H.A."/>
            <person name="Segal G."/>
        </authorList>
    </citation>
    <scope>NUCLEOTIDE SEQUENCE [LARGE SCALE GENOMIC DNA]</scope>
    <source>
        <strain evidence="1 2">ATCC 51914</strain>
    </source>
</reference>
<name>A0A0W1A0A4_9GAMM</name>
<gene>
    <name evidence="1" type="ORF">Lwal_2797</name>
</gene>
<sequence>MTLILFIQDEKSLMEVTINVKLPDPRIGMYGHLLSGHLYPEDKKKGRFSMQNNLAQFSFSAKGLLARFILCIFNYECRNYG</sequence>
<accession>A0A0W1A0A4</accession>
<dbReference type="EMBL" id="LNZB01000060">
    <property type="protein sequence ID" value="KTD74756.1"/>
    <property type="molecule type" value="Genomic_DNA"/>
</dbReference>
<dbReference type="STRING" id="66969.Lwal_2797"/>